<evidence type="ECO:0000313" key="3">
    <source>
        <dbReference type="RefSeq" id="XP_055889558.1"/>
    </source>
</evidence>
<evidence type="ECO:0000256" key="1">
    <source>
        <dbReference type="SAM" id="MobiDB-lite"/>
    </source>
</evidence>
<evidence type="ECO:0000313" key="2">
    <source>
        <dbReference type="Proteomes" id="UP001165740"/>
    </source>
</evidence>
<keyword evidence="2" id="KW-1185">Reference proteome</keyword>
<protein>
    <submittedName>
        <fullName evidence="3">Uncharacterized protein LOC129926923</fullName>
    </submittedName>
</protein>
<feature type="region of interest" description="Disordered" evidence="1">
    <location>
        <begin position="1"/>
        <end position="38"/>
    </location>
</feature>
<sequence>MCRPSNPNSSALPADNNVESTFPMNRTRTTSAGDTCTTPKSILKNDVATFNPGHDSDNEDQYAAKISSVSLKHVYPRQGKALGFNTCKSNNPVFPKCSEQTFSQLEPIKPPLRVIRKLGHVNHVYVPDRMSIEGRSIRFMCHPTSN</sequence>
<dbReference type="Proteomes" id="UP001165740">
    <property type="component" value="Chromosome 6"/>
</dbReference>
<accession>A0A9W3AR25</accession>
<dbReference type="GeneID" id="129926923"/>
<gene>
    <name evidence="3" type="primary">LOC129926923</name>
</gene>
<name>A0A9W3AR25_BIOGL</name>
<dbReference type="AlphaFoldDB" id="A0A9W3AR25"/>
<reference evidence="3" key="1">
    <citation type="submission" date="2025-08" db="UniProtKB">
        <authorList>
            <consortium name="RefSeq"/>
        </authorList>
    </citation>
    <scope>IDENTIFICATION</scope>
</reference>
<proteinExistence type="predicted"/>
<dbReference type="RefSeq" id="XP_055889558.1">
    <property type="nucleotide sequence ID" value="XM_056033583.1"/>
</dbReference>
<organism evidence="2 3">
    <name type="scientific">Biomphalaria glabrata</name>
    <name type="common">Bloodfluke planorb</name>
    <name type="synonym">Freshwater snail</name>
    <dbReference type="NCBI Taxonomy" id="6526"/>
    <lineage>
        <taxon>Eukaryota</taxon>
        <taxon>Metazoa</taxon>
        <taxon>Spiralia</taxon>
        <taxon>Lophotrochozoa</taxon>
        <taxon>Mollusca</taxon>
        <taxon>Gastropoda</taxon>
        <taxon>Heterobranchia</taxon>
        <taxon>Euthyneura</taxon>
        <taxon>Panpulmonata</taxon>
        <taxon>Hygrophila</taxon>
        <taxon>Lymnaeoidea</taxon>
        <taxon>Planorbidae</taxon>
        <taxon>Biomphalaria</taxon>
    </lineage>
</organism>
<dbReference type="OrthoDB" id="10668035at2759"/>